<dbReference type="PROSITE" id="PS51203">
    <property type="entry name" value="CS"/>
    <property type="match status" value="1"/>
</dbReference>
<reference evidence="5" key="1">
    <citation type="submission" date="2017-02" db="UniProtKB">
        <authorList>
            <consortium name="WormBaseParasite"/>
        </authorList>
    </citation>
    <scope>IDENTIFICATION</scope>
</reference>
<comment type="similarity">
    <text evidence="1">Belongs to the PIH1 family.</text>
</comment>
<accession>A0A0R3SGK6</accession>
<dbReference type="GO" id="GO:0051087">
    <property type="term" value="F:protein-folding chaperone binding"/>
    <property type="evidence" value="ECO:0007669"/>
    <property type="project" value="InterPro"/>
</dbReference>
<dbReference type="InterPro" id="IPR007052">
    <property type="entry name" value="CS_dom"/>
</dbReference>
<dbReference type="STRING" id="6216.A0A0R3SGK6"/>
<evidence type="ECO:0000259" key="2">
    <source>
        <dbReference type="PROSITE" id="PS51203"/>
    </source>
</evidence>
<dbReference type="GO" id="GO:0005737">
    <property type="term" value="C:cytoplasm"/>
    <property type="evidence" value="ECO:0007669"/>
    <property type="project" value="TreeGrafter"/>
</dbReference>
<dbReference type="GO" id="GO:0045505">
    <property type="term" value="F:dynein intermediate chain binding"/>
    <property type="evidence" value="ECO:0007669"/>
    <property type="project" value="TreeGrafter"/>
</dbReference>
<dbReference type="WBParaSite" id="HDID_0000404101-mRNA-1">
    <property type="protein sequence ID" value="HDID_0000404101-mRNA-1"/>
    <property type="gene ID" value="HDID_0000404101"/>
</dbReference>
<dbReference type="PANTHER" id="PTHR21083:SF0">
    <property type="entry name" value="DYNEIN AXONEMAL ASSEMBLY FACTOR 6"/>
    <property type="match status" value="1"/>
</dbReference>
<dbReference type="InterPro" id="IPR026697">
    <property type="entry name" value="DNAAF6"/>
</dbReference>
<dbReference type="InterPro" id="IPR041442">
    <property type="entry name" value="PIH1D1/2/3_CS-like"/>
</dbReference>
<dbReference type="OrthoDB" id="25887at2759"/>
<feature type="domain" description="CS" evidence="2">
    <location>
        <begin position="107"/>
        <end position="192"/>
    </location>
</feature>
<sequence length="192" mass="22113">MDSTFTISDLCALKKLISPDDDSSDDEKLAKQTIKYGPGEIGPKKKKNTVRQSIEVEKELSTNSNDIWRLEEVPDATYVEDLYDPRPRPEYEIHFKQDVSAEDMFLQMGPKNATTACCEYLVVSVKLPETTKDEIKLDVKEQFLDLRTKKFKLGLHLPNPVKPESSKAKWMSEKSTLEITLLNNREFDFMNF</sequence>
<reference evidence="3 4" key="2">
    <citation type="submission" date="2018-11" db="EMBL/GenBank/DDBJ databases">
        <authorList>
            <consortium name="Pathogen Informatics"/>
        </authorList>
    </citation>
    <scope>NUCLEOTIDE SEQUENCE [LARGE SCALE GENOMIC DNA]</scope>
</reference>
<dbReference type="Pfam" id="PF18201">
    <property type="entry name" value="PIH1_CS"/>
    <property type="match status" value="1"/>
</dbReference>
<dbReference type="PANTHER" id="PTHR21083">
    <property type="entry name" value="TWISTER"/>
    <property type="match status" value="1"/>
</dbReference>
<dbReference type="InterPro" id="IPR008978">
    <property type="entry name" value="HSP20-like_chaperone"/>
</dbReference>
<gene>
    <name evidence="3" type="ORF">HDID_LOCUS4039</name>
</gene>
<proteinExistence type="inferred from homology"/>
<dbReference type="CDD" id="cd00298">
    <property type="entry name" value="ACD_sHsps_p23-like"/>
    <property type="match status" value="1"/>
</dbReference>
<organism evidence="5">
    <name type="scientific">Hymenolepis diminuta</name>
    <name type="common">Rat tapeworm</name>
    <dbReference type="NCBI Taxonomy" id="6216"/>
    <lineage>
        <taxon>Eukaryota</taxon>
        <taxon>Metazoa</taxon>
        <taxon>Spiralia</taxon>
        <taxon>Lophotrochozoa</taxon>
        <taxon>Platyhelminthes</taxon>
        <taxon>Cestoda</taxon>
        <taxon>Eucestoda</taxon>
        <taxon>Cyclophyllidea</taxon>
        <taxon>Hymenolepididae</taxon>
        <taxon>Hymenolepis</taxon>
    </lineage>
</organism>
<name>A0A0R3SGK6_HYMDI</name>
<dbReference type="EMBL" id="UYSG01001401">
    <property type="protein sequence ID" value="VDL42849.1"/>
    <property type="molecule type" value="Genomic_DNA"/>
</dbReference>
<dbReference type="SUPFAM" id="SSF49764">
    <property type="entry name" value="HSP20-like chaperones"/>
    <property type="match status" value="1"/>
</dbReference>
<dbReference type="Proteomes" id="UP000274504">
    <property type="component" value="Unassembled WGS sequence"/>
</dbReference>
<evidence type="ECO:0000313" key="5">
    <source>
        <dbReference type="WBParaSite" id="HDID_0000404101-mRNA-1"/>
    </source>
</evidence>
<dbReference type="AlphaFoldDB" id="A0A0R3SGK6"/>
<dbReference type="GO" id="GO:0070286">
    <property type="term" value="P:axonemal dynein complex assembly"/>
    <property type="evidence" value="ECO:0007669"/>
    <property type="project" value="InterPro"/>
</dbReference>
<protein>
    <submittedName>
        <fullName evidence="5">CS domain-containing protein</fullName>
    </submittedName>
</protein>
<evidence type="ECO:0000256" key="1">
    <source>
        <dbReference type="ARBA" id="ARBA00008511"/>
    </source>
</evidence>
<evidence type="ECO:0000313" key="4">
    <source>
        <dbReference type="Proteomes" id="UP000274504"/>
    </source>
</evidence>
<evidence type="ECO:0000313" key="3">
    <source>
        <dbReference type="EMBL" id="VDL42849.1"/>
    </source>
</evidence>